<organism evidence="1">
    <name type="scientific">Rhizophora mucronata</name>
    <name type="common">Asiatic mangrove</name>
    <dbReference type="NCBI Taxonomy" id="61149"/>
    <lineage>
        <taxon>Eukaryota</taxon>
        <taxon>Viridiplantae</taxon>
        <taxon>Streptophyta</taxon>
        <taxon>Embryophyta</taxon>
        <taxon>Tracheophyta</taxon>
        <taxon>Spermatophyta</taxon>
        <taxon>Magnoliopsida</taxon>
        <taxon>eudicotyledons</taxon>
        <taxon>Gunneridae</taxon>
        <taxon>Pentapetalae</taxon>
        <taxon>rosids</taxon>
        <taxon>fabids</taxon>
        <taxon>Malpighiales</taxon>
        <taxon>Rhizophoraceae</taxon>
        <taxon>Rhizophora</taxon>
    </lineage>
</organism>
<proteinExistence type="predicted"/>
<dbReference type="AlphaFoldDB" id="A0A2P2Q496"/>
<accession>A0A2P2Q496</accession>
<reference evidence="1" key="1">
    <citation type="submission" date="2018-02" db="EMBL/GenBank/DDBJ databases">
        <title>Rhizophora mucronata_Transcriptome.</title>
        <authorList>
            <person name="Meera S.P."/>
            <person name="Sreeshan A."/>
            <person name="Augustine A."/>
        </authorList>
    </citation>
    <scope>NUCLEOTIDE SEQUENCE</scope>
    <source>
        <tissue evidence="1">Leaf</tissue>
    </source>
</reference>
<dbReference type="EMBL" id="GGEC01081322">
    <property type="protein sequence ID" value="MBX61806.1"/>
    <property type="molecule type" value="Transcribed_RNA"/>
</dbReference>
<sequence>MEMVVGTIFGCACIIEEGFGDYYWLRFESS</sequence>
<protein>
    <submittedName>
        <fullName evidence="1">Uncharacterized protein</fullName>
    </submittedName>
</protein>
<evidence type="ECO:0000313" key="1">
    <source>
        <dbReference type="EMBL" id="MBX61806.1"/>
    </source>
</evidence>
<name>A0A2P2Q496_RHIMU</name>